<keyword evidence="2" id="KW-1185">Reference proteome</keyword>
<protein>
    <recommendedName>
        <fullName evidence="3">Secreted protein</fullName>
    </recommendedName>
</protein>
<evidence type="ECO:0000313" key="2">
    <source>
        <dbReference type="Proteomes" id="UP001607303"/>
    </source>
</evidence>
<dbReference type="AlphaFoldDB" id="A0ABD2D3S0"/>
<name>A0ABD2D3S0_VESMC</name>
<evidence type="ECO:0008006" key="3">
    <source>
        <dbReference type="Google" id="ProtNLM"/>
    </source>
</evidence>
<dbReference type="Proteomes" id="UP001607303">
    <property type="component" value="Unassembled WGS sequence"/>
</dbReference>
<comment type="caution">
    <text evidence="1">The sequence shown here is derived from an EMBL/GenBank/DDBJ whole genome shotgun (WGS) entry which is preliminary data.</text>
</comment>
<gene>
    <name evidence="1" type="ORF">V1477_000166</name>
</gene>
<accession>A0ABD2D3S0</accession>
<dbReference type="EMBL" id="JAYRBN010000002">
    <property type="protein sequence ID" value="KAL2751690.1"/>
    <property type="molecule type" value="Genomic_DNA"/>
</dbReference>
<sequence length="72" mass="8606">MVYETILFFTFVFNVTQGYFEKREIGTRVFSRAEEKNRILLCPVKLLSVAVKKDRKQENIVRTNSTKKFSRR</sequence>
<reference evidence="1 2" key="1">
    <citation type="journal article" date="2024" name="Ann. Entomol. Soc. Am.">
        <title>Genomic analyses of the southern and eastern yellowjacket wasps (Hymenoptera: Vespidae) reveal evolutionary signatures of social life.</title>
        <authorList>
            <person name="Catto M.A."/>
            <person name="Caine P.B."/>
            <person name="Orr S.E."/>
            <person name="Hunt B.G."/>
            <person name="Goodisman M.A.D."/>
        </authorList>
    </citation>
    <scope>NUCLEOTIDE SEQUENCE [LARGE SCALE GENOMIC DNA]</scope>
    <source>
        <strain evidence="1">232</strain>
        <tissue evidence="1">Head and thorax</tissue>
    </source>
</reference>
<proteinExistence type="predicted"/>
<evidence type="ECO:0000313" key="1">
    <source>
        <dbReference type="EMBL" id="KAL2751690.1"/>
    </source>
</evidence>
<organism evidence="1 2">
    <name type="scientific">Vespula maculifrons</name>
    <name type="common">Eastern yellow jacket</name>
    <name type="synonym">Wasp</name>
    <dbReference type="NCBI Taxonomy" id="7453"/>
    <lineage>
        <taxon>Eukaryota</taxon>
        <taxon>Metazoa</taxon>
        <taxon>Ecdysozoa</taxon>
        <taxon>Arthropoda</taxon>
        <taxon>Hexapoda</taxon>
        <taxon>Insecta</taxon>
        <taxon>Pterygota</taxon>
        <taxon>Neoptera</taxon>
        <taxon>Endopterygota</taxon>
        <taxon>Hymenoptera</taxon>
        <taxon>Apocrita</taxon>
        <taxon>Aculeata</taxon>
        <taxon>Vespoidea</taxon>
        <taxon>Vespidae</taxon>
        <taxon>Vespinae</taxon>
        <taxon>Vespula</taxon>
    </lineage>
</organism>